<reference evidence="3 4" key="1">
    <citation type="submission" date="2020-04" db="EMBL/GenBank/DDBJ databases">
        <title>Perkinsus olseni comparative genomics.</title>
        <authorList>
            <person name="Bogema D.R."/>
        </authorList>
    </citation>
    <scope>NUCLEOTIDE SEQUENCE [LARGE SCALE GENOMIC DNA]</scope>
    <source>
        <strain evidence="3">ATCC PRA-205</strain>
    </source>
</reference>
<comment type="caution">
    <text evidence="3">The sequence shown here is derived from an EMBL/GenBank/DDBJ whole genome shotgun (WGS) entry which is preliminary data.</text>
</comment>
<sequence>MVRLFFLATLSSLLLGGAARNFGNSAPASCQEICSNTPFCSASYCKSWQHPPVCQGLYYIYGPSRPDDVCFFDGVHNCSDQGTVPVPCPGATFSDNYPVSDTATVPYDDTVPDTAAVPHDYHNDYDYSVSDTAALSDNYPVPDTATLSDNYPVPDTATVPYDDHNDDYNDDYHDDYHNYYNDDD</sequence>
<dbReference type="AlphaFoldDB" id="A0A7J6T1G7"/>
<proteinExistence type="predicted"/>
<dbReference type="Proteomes" id="UP000574390">
    <property type="component" value="Unassembled WGS sequence"/>
</dbReference>
<feature type="region of interest" description="Disordered" evidence="1">
    <location>
        <begin position="143"/>
        <end position="167"/>
    </location>
</feature>
<organism evidence="3 4">
    <name type="scientific">Perkinsus olseni</name>
    <name type="common">Perkinsus atlanticus</name>
    <dbReference type="NCBI Taxonomy" id="32597"/>
    <lineage>
        <taxon>Eukaryota</taxon>
        <taxon>Sar</taxon>
        <taxon>Alveolata</taxon>
        <taxon>Perkinsozoa</taxon>
        <taxon>Perkinsea</taxon>
        <taxon>Perkinsida</taxon>
        <taxon>Perkinsidae</taxon>
        <taxon>Perkinsus</taxon>
    </lineage>
</organism>
<accession>A0A7J6T1G7</accession>
<feature type="signal peptide" evidence="2">
    <location>
        <begin position="1"/>
        <end position="19"/>
    </location>
</feature>
<feature type="chain" id="PRO_5029873529" evidence="2">
    <location>
        <begin position="20"/>
        <end position="184"/>
    </location>
</feature>
<keyword evidence="2" id="KW-0732">Signal</keyword>
<evidence type="ECO:0000313" key="3">
    <source>
        <dbReference type="EMBL" id="KAF4739028.1"/>
    </source>
</evidence>
<gene>
    <name evidence="3" type="ORF">FOZ62_020853</name>
</gene>
<evidence type="ECO:0000256" key="2">
    <source>
        <dbReference type="SAM" id="SignalP"/>
    </source>
</evidence>
<name>A0A7J6T1G7_PEROL</name>
<evidence type="ECO:0000313" key="4">
    <source>
        <dbReference type="Proteomes" id="UP000574390"/>
    </source>
</evidence>
<dbReference type="EMBL" id="JABANM010010640">
    <property type="protein sequence ID" value="KAF4739028.1"/>
    <property type="molecule type" value="Genomic_DNA"/>
</dbReference>
<protein>
    <submittedName>
        <fullName evidence="3">Uncharacterized protein</fullName>
    </submittedName>
</protein>
<evidence type="ECO:0000256" key="1">
    <source>
        <dbReference type="SAM" id="MobiDB-lite"/>
    </source>
</evidence>